<dbReference type="Gene3D" id="3.30.750.24">
    <property type="entry name" value="STAS domain"/>
    <property type="match status" value="1"/>
</dbReference>
<feature type="transmembrane region" description="Helical" evidence="5">
    <location>
        <begin position="144"/>
        <end position="166"/>
    </location>
</feature>
<keyword evidence="2 5" id="KW-0812">Transmembrane</keyword>
<protein>
    <submittedName>
        <fullName evidence="7">Sulfate permease</fullName>
    </submittedName>
</protein>
<keyword evidence="3 5" id="KW-1133">Transmembrane helix</keyword>
<dbReference type="InterPro" id="IPR036513">
    <property type="entry name" value="STAS_dom_sf"/>
</dbReference>
<feature type="transmembrane region" description="Helical" evidence="5">
    <location>
        <begin position="427"/>
        <end position="455"/>
    </location>
</feature>
<organism evidence="7 8">
    <name type="scientific">Gluconobacter oxydans (strain 621H)</name>
    <name type="common">Gluconobacter suboxydans</name>
    <dbReference type="NCBI Taxonomy" id="290633"/>
    <lineage>
        <taxon>Bacteria</taxon>
        <taxon>Pseudomonadati</taxon>
        <taxon>Pseudomonadota</taxon>
        <taxon>Alphaproteobacteria</taxon>
        <taxon>Acetobacterales</taxon>
        <taxon>Acetobacteraceae</taxon>
        <taxon>Gluconobacter</taxon>
    </lineage>
</organism>
<dbReference type="GO" id="GO:0016020">
    <property type="term" value="C:membrane"/>
    <property type="evidence" value="ECO:0007669"/>
    <property type="project" value="UniProtKB-SubCell"/>
</dbReference>
<dbReference type="SUPFAM" id="SSF52091">
    <property type="entry name" value="SpoIIaa-like"/>
    <property type="match status" value="1"/>
</dbReference>
<dbReference type="InterPro" id="IPR001902">
    <property type="entry name" value="SLC26A/SulP_fam"/>
</dbReference>
<evidence type="ECO:0000256" key="1">
    <source>
        <dbReference type="ARBA" id="ARBA00004141"/>
    </source>
</evidence>
<dbReference type="AlphaFoldDB" id="Q5FTJ2"/>
<feature type="domain" description="STAS" evidence="6">
    <location>
        <begin position="483"/>
        <end position="598"/>
    </location>
</feature>
<dbReference type="GO" id="GO:0055085">
    <property type="term" value="P:transmembrane transport"/>
    <property type="evidence" value="ECO:0007669"/>
    <property type="project" value="InterPro"/>
</dbReference>
<feature type="transmembrane region" description="Helical" evidence="5">
    <location>
        <begin position="295"/>
        <end position="315"/>
    </location>
</feature>
<accession>Q5FTJ2</accession>
<dbReference type="Pfam" id="PF00916">
    <property type="entry name" value="Sulfate_transp"/>
    <property type="match status" value="1"/>
</dbReference>
<feature type="transmembrane region" description="Helical" evidence="5">
    <location>
        <begin position="250"/>
        <end position="268"/>
    </location>
</feature>
<keyword evidence="8" id="KW-1185">Reference proteome</keyword>
<dbReference type="eggNOG" id="COG0659">
    <property type="taxonomic scope" value="Bacteria"/>
</dbReference>
<dbReference type="STRING" id="290633.GOX0526"/>
<dbReference type="InterPro" id="IPR002645">
    <property type="entry name" value="STAS_dom"/>
</dbReference>
<evidence type="ECO:0000256" key="3">
    <source>
        <dbReference type="ARBA" id="ARBA00022989"/>
    </source>
</evidence>
<proteinExistence type="predicted"/>
<evidence type="ECO:0000313" key="8">
    <source>
        <dbReference type="Proteomes" id="UP000006375"/>
    </source>
</evidence>
<dbReference type="Proteomes" id="UP000006375">
    <property type="component" value="Chromosome"/>
</dbReference>
<dbReference type="PROSITE" id="PS50801">
    <property type="entry name" value="STAS"/>
    <property type="match status" value="1"/>
</dbReference>
<dbReference type="PANTHER" id="PTHR11814">
    <property type="entry name" value="SULFATE TRANSPORTER"/>
    <property type="match status" value="1"/>
</dbReference>
<keyword evidence="4 5" id="KW-0472">Membrane</keyword>
<dbReference type="EMBL" id="CP000009">
    <property type="protein sequence ID" value="AAW60304.1"/>
    <property type="molecule type" value="Genomic_DNA"/>
</dbReference>
<feature type="transmembrane region" description="Helical" evidence="5">
    <location>
        <begin position="393"/>
        <end position="415"/>
    </location>
</feature>
<gene>
    <name evidence="7" type="ordered locus">GOX0526</name>
</gene>
<dbReference type="InterPro" id="IPR011547">
    <property type="entry name" value="SLC26A/SulP_dom"/>
</dbReference>
<evidence type="ECO:0000313" key="7">
    <source>
        <dbReference type="EMBL" id="AAW60304.1"/>
    </source>
</evidence>
<name>Q5FTJ2_GLUOX</name>
<reference evidence="7 8" key="1">
    <citation type="journal article" date="2005" name="Nat. Biotechnol.">
        <title>Complete genome sequence of the acetic acid bacterium Gluconobacter oxydans.</title>
        <authorList>
            <person name="Prust C."/>
            <person name="Hoffmeister M."/>
            <person name="Liesegang H."/>
            <person name="Wiezer A."/>
            <person name="Fricke W.F."/>
            <person name="Ehrenreich A."/>
            <person name="Gottschalk G."/>
            <person name="Deppenmeier U."/>
        </authorList>
    </citation>
    <scope>NUCLEOTIDE SEQUENCE [LARGE SCALE GENOMIC DNA]</scope>
    <source>
        <strain evidence="7 8">621H</strain>
    </source>
</reference>
<evidence type="ECO:0000256" key="4">
    <source>
        <dbReference type="ARBA" id="ARBA00023136"/>
    </source>
</evidence>
<dbReference type="KEGG" id="gox:GOX0526"/>
<evidence type="ECO:0000259" key="6">
    <source>
        <dbReference type="PROSITE" id="PS50801"/>
    </source>
</evidence>
<comment type="subcellular location">
    <subcellularLocation>
        <location evidence="1">Membrane</location>
        <topology evidence="1">Multi-pass membrane protein</topology>
    </subcellularLocation>
</comment>
<feature type="transmembrane region" description="Helical" evidence="5">
    <location>
        <begin position="90"/>
        <end position="111"/>
    </location>
</feature>
<sequence>MSATLWVMILFLLTALTKDPSLSCQIMRHFRAGPNHLLDIVKTSFPQRPRTHLMSEQQHPTGPRRGWTDIVAGLSLASVNIPQVLGYTRIAAMPAVTGLYTVLLPLVAFAAFGSSRHLVVAADSATAAIFSSAIGKMAPPESAHYIALVSMTALLCAALLLVARVFRLGFLADFLSRTVLTGFLAGVGVQVCIAMLHDMLGVSVSAHNPLVQAYETFRQIPHGSLMVAALSAVTVGILMTGQRLAPHLPAGLYVVIGSIALSMGLNLSHHGVPTLGHVAGGLPHFGLPDVSWNELLALLPVAAFCVFVIIAQSAATSRVFGERFHETVDEDRDLLGLSAANVAAGLSGTFTVNGSPTQTAMAVRSGARTQVAQVTFACVTLMVLLFLTRPLEALPRCVLAGIVFTVAVGMIDLKSLRAIRQESPGEFWLAVTTAAVVVGVGVEEGIFLAIALSLFRHVRHSYEPHTMVLQQSPTAGVLEALPAKDGLESAPGLIVFRFCADLFYANSTRFRQDLLDLVEHAPHPVRCVVLDASPVTDIDYSAAADLRDLIAQLHQRGIALLFGRVSVYLRADMDRHHITPALGDGNIYAELHTALKAAHQILGDTTVPPPTVRPS</sequence>
<dbReference type="Pfam" id="PF01740">
    <property type="entry name" value="STAS"/>
    <property type="match status" value="1"/>
</dbReference>
<dbReference type="CDD" id="cd07042">
    <property type="entry name" value="STAS_SulP_like_sulfate_transporter"/>
    <property type="match status" value="1"/>
</dbReference>
<evidence type="ECO:0000256" key="5">
    <source>
        <dbReference type="SAM" id="Phobius"/>
    </source>
</evidence>
<feature type="transmembrane region" description="Helical" evidence="5">
    <location>
        <begin position="220"/>
        <end position="238"/>
    </location>
</feature>
<evidence type="ECO:0000256" key="2">
    <source>
        <dbReference type="ARBA" id="ARBA00022692"/>
    </source>
</evidence>
<feature type="transmembrane region" description="Helical" evidence="5">
    <location>
        <begin position="371"/>
        <end position="387"/>
    </location>
</feature>
<dbReference type="HOGENOM" id="CLU_003182_13_0_5"/>
<feature type="transmembrane region" description="Helical" evidence="5">
    <location>
        <begin position="178"/>
        <end position="200"/>
    </location>
</feature>